<dbReference type="STRING" id="1314751.GCA_001591425_01814"/>
<dbReference type="Gene3D" id="3.30.450.20">
    <property type="entry name" value="PAS domain"/>
    <property type="match status" value="1"/>
</dbReference>
<dbReference type="SUPFAM" id="SSF81606">
    <property type="entry name" value="PP2C-like"/>
    <property type="match status" value="1"/>
</dbReference>
<organism evidence="4 5">
    <name type="scientific">Sutcliffiella cohnii</name>
    <dbReference type="NCBI Taxonomy" id="33932"/>
    <lineage>
        <taxon>Bacteria</taxon>
        <taxon>Bacillati</taxon>
        <taxon>Bacillota</taxon>
        <taxon>Bacilli</taxon>
        <taxon>Bacillales</taxon>
        <taxon>Bacillaceae</taxon>
        <taxon>Sutcliffiella</taxon>
    </lineage>
</organism>
<dbReference type="Pfam" id="PF13426">
    <property type="entry name" value="PAS_9"/>
    <property type="match status" value="1"/>
</dbReference>
<dbReference type="SUPFAM" id="SSF55785">
    <property type="entry name" value="PYP-like sensor domain (PAS domain)"/>
    <property type="match status" value="1"/>
</dbReference>
<dbReference type="SMART" id="SM00331">
    <property type="entry name" value="PP2C_SIG"/>
    <property type="match status" value="1"/>
</dbReference>
<dbReference type="CDD" id="cd00130">
    <property type="entry name" value="PAS"/>
    <property type="match status" value="1"/>
</dbReference>
<dbReference type="InterPro" id="IPR001932">
    <property type="entry name" value="PPM-type_phosphatase-like_dom"/>
</dbReference>
<dbReference type="AlphaFoldDB" id="A0A223KL25"/>
<sequence>MDELLNYAPGGFLTLSNEGTILSINQTLLTTLDYRKEQLIGKHINNILSVPARIFYQIYFIPLIKVEQRIEEMYLTLNKKDGKEIPVLLNASGNSTNDTSNIHCIIIPMQKRNELENQLLLAKKEAELALKEKNIMNTQLKSAFKELEEKQKELLELNKQNQKFTVDTKLELQLARKIQKTFLTEPFSHPHVKTEVYYQPAGELSGDMYGVYRINEYQYGIIILDVMGHSISSAFITISLHSLFHRLISTGVTGDVVMKELDHHIHSLFQHNEDARHYCTAIHLLIDTRKKEIEYINAGHPPAIWQEINGRQRELKSTTPPIGLLEGIAFKSEKFSYGIGGKLALYTDGITEPQDCNFLAPLIQENATKSLSEVKERIMEILNNNRNIDKKDDQCLILVDIS</sequence>
<dbReference type="Proteomes" id="UP000215224">
    <property type="component" value="Chromosome"/>
</dbReference>
<evidence type="ECO:0000313" key="5">
    <source>
        <dbReference type="Proteomes" id="UP000215224"/>
    </source>
</evidence>
<reference evidence="4 5" key="1">
    <citation type="submission" date="2016-12" db="EMBL/GenBank/DDBJ databases">
        <title>The whole genome sequencing and assembly of Bacillus cohnii DSM 6307T strain.</title>
        <authorList>
            <person name="Lee Y.-J."/>
            <person name="Yi H."/>
            <person name="Bahn Y.-S."/>
            <person name="Kim J.F."/>
            <person name="Lee D.-W."/>
        </authorList>
    </citation>
    <scope>NUCLEOTIDE SEQUENCE [LARGE SCALE GENOMIC DNA]</scope>
    <source>
        <strain evidence="4 5">DSM 6307</strain>
    </source>
</reference>
<keyword evidence="1" id="KW-0378">Hydrolase</keyword>
<evidence type="ECO:0000259" key="3">
    <source>
        <dbReference type="PROSITE" id="PS50112"/>
    </source>
</evidence>
<proteinExistence type="predicted"/>
<dbReference type="PANTHER" id="PTHR43156">
    <property type="entry name" value="STAGE II SPORULATION PROTEIN E-RELATED"/>
    <property type="match status" value="1"/>
</dbReference>
<dbReference type="PROSITE" id="PS50112">
    <property type="entry name" value="PAS"/>
    <property type="match status" value="1"/>
</dbReference>
<dbReference type="InterPro" id="IPR036457">
    <property type="entry name" value="PPM-type-like_dom_sf"/>
</dbReference>
<dbReference type="NCBIfam" id="TIGR00229">
    <property type="entry name" value="sensory_box"/>
    <property type="match status" value="1"/>
</dbReference>
<evidence type="ECO:0000313" key="4">
    <source>
        <dbReference type="EMBL" id="AST90195.1"/>
    </source>
</evidence>
<dbReference type="RefSeq" id="WP_066414952.1">
    <property type="nucleotide sequence ID" value="NZ_CP018866.1"/>
</dbReference>
<dbReference type="InterPro" id="IPR035965">
    <property type="entry name" value="PAS-like_dom_sf"/>
</dbReference>
<dbReference type="GO" id="GO:0016791">
    <property type="term" value="F:phosphatase activity"/>
    <property type="evidence" value="ECO:0007669"/>
    <property type="project" value="TreeGrafter"/>
</dbReference>
<evidence type="ECO:0000256" key="1">
    <source>
        <dbReference type="ARBA" id="ARBA00022801"/>
    </source>
</evidence>
<dbReference type="SMART" id="SM00091">
    <property type="entry name" value="PAS"/>
    <property type="match status" value="1"/>
</dbReference>
<dbReference type="Gene3D" id="3.60.40.10">
    <property type="entry name" value="PPM-type phosphatase domain"/>
    <property type="match status" value="1"/>
</dbReference>
<dbReference type="InterPro" id="IPR000014">
    <property type="entry name" value="PAS"/>
</dbReference>
<keyword evidence="2" id="KW-0175">Coiled coil</keyword>
<dbReference type="InterPro" id="IPR052016">
    <property type="entry name" value="Bact_Sigma-Reg"/>
</dbReference>
<dbReference type="PANTHER" id="PTHR43156:SF14">
    <property type="entry name" value="PHOSPHOSERINE PHOSPHATASE RSBP"/>
    <property type="match status" value="1"/>
</dbReference>
<gene>
    <name evidence="4" type="ORF">BC6307_02300</name>
</gene>
<feature type="coiled-coil region" evidence="2">
    <location>
        <begin position="112"/>
        <end position="167"/>
    </location>
</feature>
<name>A0A223KL25_9BACI</name>
<accession>A0A223KL25</accession>
<dbReference type="Pfam" id="PF07228">
    <property type="entry name" value="SpoIIE"/>
    <property type="match status" value="1"/>
</dbReference>
<evidence type="ECO:0000256" key="2">
    <source>
        <dbReference type="SAM" id="Coils"/>
    </source>
</evidence>
<feature type="domain" description="PAS" evidence="3">
    <location>
        <begin position="1"/>
        <end position="42"/>
    </location>
</feature>
<protein>
    <submittedName>
        <fullName evidence="4">Phosphoserine phosphatase</fullName>
    </submittedName>
</protein>
<keyword evidence="5" id="KW-1185">Reference proteome</keyword>
<dbReference type="EMBL" id="CP018866">
    <property type="protein sequence ID" value="AST90195.1"/>
    <property type="molecule type" value="Genomic_DNA"/>
</dbReference>
<dbReference type="KEGG" id="bcoh:BC6307_02300"/>